<keyword evidence="10" id="KW-1185">Reference proteome</keyword>
<dbReference type="GO" id="GO:0000938">
    <property type="term" value="C:GARP complex"/>
    <property type="evidence" value="ECO:0007669"/>
    <property type="project" value="InterPro"/>
</dbReference>
<sequence>MGIDCLNYDVLDDITIILSTPETLSQIDELVQLTNTFKLDLEDNILQELEGDIEGIKSDADTLDTGVDIESIFKEINETKALSKETELAISQLTKDISYVDNAKRNLTQSMTMFQNLKLLSESYFSCRALLDKDSFIEMASPYKVMCGLAGSFQDYKSVDELSKLLSLISRLQVDTLSKIKNCYERLLSPKAGPVELDEEMLRHGACELLETNKGSKAKVIDLCLDKLLYDISEIFQVDDEAGSLENLSRRYVYFKKVLNNFNSTYANYFPSDWEMPFNLTMRFFALTKKDLHNLLEKEVRGSLSIDVFMDALQTTLEFEKYINVKFANKLVSEKGIEKISTSFEPYLTLWISHQDKIMSSKMLTYMSEEKLPQTHESLVVPSSADLFRTYRSLLSQTLELAEQGSGRQKILKDLAQFFTKWLSTYLTRILQPLLLQDGAKIEDKNEVITYTLLLINTADYCSTTVEQLAEKLNDFLDKDKQISGIFDPVKNSYGSIISKGINFLLSDIVTPEMKFAWREFENYDWKTVVVEDYSRYTTTFRNILSDDNSSIQKILPQFNREVFTWNFLDRVVDTLTEGYLDCIIKLLRPDPPFGTLNKGRRFDTQQVVNIGEQLLLDVEYLKQTLYLLAEKTANEVSGQNASYKRLRKHIDQNIDELTRFMKLLVLPTESADIYEENYATLTDGNTNIATWAFILSLKGTSWDLAEWKRLFTKFNRKSRNEKTENIFIFLRCRRALDQFLNNLAAIMDPAWKRFIQGELKIKPINSPRSPSISTSPSSPSQKFQGITLNDNIKNLMSNTGFFNRGN</sequence>
<dbReference type="InterPro" id="IPR038260">
    <property type="entry name" value="Vps53_C_sf"/>
</dbReference>
<dbReference type="InterPro" id="IPR031745">
    <property type="entry name" value="Vps53_C"/>
</dbReference>
<evidence type="ECO:0000313" key="10">
    <source>
        <dbReference type="Proteomes" id="UP000190831"/>
    </source>
</evidence>
<evidence type="ECO:0000313" key="9">
    <source>
        <dbReference type="EMBL" id="SCV99532.1"/>
    </source>
</evidence>
<organism evidence="9 10">
    <name type="scientific">Lachancea fermentati</name>
    <name type="common">Zygosaccharomyces fermentati</name>
    <dbReference type="NCBI Taxonomy" id="4955"/>
    <lineage>
        <taxon>Eukaryota</taxon>
        <taxon>Fungi</taxon>
        <taxon>Dikarya</taxon>
        <taxon>Ascomycota</taxon>
        <taxon>Saccharomycotina</taxon>
        <taxon>Saccharomycetes</taxon>
        <taxon>Saccharomycetales</taxon>
        <taxon>Saccharomycetaceae</taxon>
        <taxon>Lachancea</taxon>
    </lineage>
</organism>
<dbReference type="STRING" id="4955.A0A1G4M6S7"/>
<dbReference type="OrthoDB" id="10261632at2759"/>
<dbReference type="PANTHER" id="PTHR12820">
    <property type="entry name" value="VACUOLAR SORTING PROTEIN 53"/>
    <property type="match status" value="1"/>
</dbReference>
<evidence type="ECO:0000259" key="8">
    <source>
        <dbReference type="Pfam" id="PF16854"/>
    </source>
</evidence>
<comment type="similarity">
    <text evidence="3">Belongs to the VPS53 family.</text>
</comment>
<name>A0A1G4M6S7_LACFM</name>
<keyword evidence="6" id="KW-0472">Membrane</keyword>
<dbReference type="GO" id="GO:0010008">
    <property type="term" value="C:endosome membrane"/>
    <property type="evidence" value="ECO:0007669"/>
    <property type="project" value="UniProtKB-SubCell"/>
</dbReference>
<evidence type="ECO:0000256" key="3">
    <source>
        <dbReference type="ARBA" id="ARBA00008628"/>
    </source>
</evidence>
<dbReference type="GO" id="GO:0042147">
    <property type="term" value="P:retrograde transport, endosome to Golgi"/>
    <property type="evidence" value="ECO:0007669"/>
    <property type="project" value="InterPro"/>
</dbReference>
<protein>
    <submittedName>
        <fullName evidence="9">LAFE_0A05226g1_1</fullName>
    </submittedName>
</protein>
<keyword evidence="5" id="KW-0333">Golgi apparatus</keyword>
<dbReference type="AlphaFoldDB" id="A0A1G4M6S7"/>
<feature type="domain" description="Vps53 N-terminal" evidence="7">
    <location>
        <begin position="7"/>
        <end position="371"/>
    </location>
</feature>
<evidence type="ECO:0000259" key="7">
    <source>
        <dbReference type="Pfam" id="PF04100"/>
    </source>
</evidence>
<dbReference type="PANTHER" id="PTHR12820:SF0">
    <property type="entry name" value="VACUOLAR PROTEIN SORTING-ASSOCIATED PROTEIN 53 HOMOLOG"/>
    <property type="match status" value="1"/>
</dbReference>
<evidence type="ECO:0000256" key="5">
    <source>
        <dbReference type="ARBA" id="ARBA00023034"/>
    </source>
</evidence>
<reference evidence="9 10" key="1">
    <citation type="submission" date="2016-03" db="EMBL/GenBank/DDBJ databases">
        <authorList>
            <person name="Devillers H."/>
        </authorList>
    </citation>
    <scope>NUCLEOTIDE SEQUENCE [LARGE SCALE GENOMIC DNA]</scope>
    <source>
        <strain evidence="9">CBS 6772</strain>
    </source>
</reference>
<comment type="subcellular location">
    <subcellularLocation>
        <location evidence="2">Endosome membrane</location>
        <topology evidence="2">Peripheral membrane protein</topology>
    </subcellularLocation>
    <subcellularLocation>
        <location evidence="1">Golgi apparatus</location>
        <location evidence="1">trans-Golgi network membrane</location>
        <topology evidence="1">Peripheral membrane protein</topology>
    </subcellularLocation>
</comment>
<dbReference type="Gene3D" id="1.10.357.110">
    <property type="entry name" value="Vacuolar protein sorting-associated protein 53, C-terminus"/>
    <property type="match status" value="1"/>
</dbReference>
<dbReference type="EMBL" id="LT598487">
    <property type="protein sequence ID" value="SCV99532.1"/>
    <property type="molecule type" value="Genomic_DNA"/>
</dbReference>
<evidence type="ECO:0000256" key="6">
    <source>
        <dbReference type="ARBA" id="ARBA00023136"/>
    </source>
</evidence>
<dbReference type="GO" id="GO:0005829">
    <property type="term" value="C:cytosol"/>
    <property type="evidence" value="ECO:0007669"/>
    <property type="project" value="GOC"/>
</dbReference>
<evidence type="ECO:0000256" key="1">
    <source>
        <dbReference type="ARBA" id="ARBA00004150"/>
    </source>
</evidence>
<accession>A0A1G4M6S7</accession>
<dbReference type="InterPro" id="IPR039766">
    <property type="entry name" value="Vps53"/>
</dbReference>
<evidence type="ECO:0000256" key="4">
    <source>
        <dbReference type="ARBA" id="ARBA00022753"/>
    </source>
</evidence>
<dbReference type="Proteomes" id="UP000190831">
    <property type="component" value="Chromosome A"/>
</dbReference>
<evidence type="ECO:0000256" key="2">
    <source>
        <dbReference type="ARBA" id="ARBA00004481"/>
    </source>
</evidence>
<keyword evidence="4" id="KW-0967">Endosome</keyword>
<gene>
    <name evidence="9" type="ORF">LAFE_0A05226G</name>
</gene>
<dbReference type="Pfam" id="PF16854">
    <property type="entry name" value="VPS53_C"/>
    <property type="match status" value="1"/>
</dbReference>
<dbReference type="Pfam" id="PF04100">
    <property type="entry name" value="Vps53_N"/>
    <property type="match status" value="1"/>
</dbReference>
<feature type="domain" description="Vps53 C-terminal" evidence="8">
    <location>
        <begin position="613"/>
        <end position="701"/>
    </location>
</feature>
<dbReference type="InterPro" id="IPR007234">
    <property type="entry name" value="Vps53_N"/>
</dbReference>
<proteinExistence type="inferred from homology"/>
<dbReference type="OMA" id="YKFAEAK"/>